<comment type="caution">
    <text evidence="8">The sequence shown here is derived from an EMBL/GenBank/DDBJ whole genome shotgun (WGS) entry which is preliminary data.</text>
</comment>
<evidence type="ECO:0000313" key="9">
    <source>
        <dbReference type="Proteomes" id="UP000238218"/>
    </source>
</evidence>
<dbReference type="Pfam" id="PF00589">
    <property type="entry name" value="Phage_integrase"/>
    <property type="match status" value="1"/>
</dbReference>
<keyword evidence="9" id="KW-1185">Reference proteome</keyword>
<evidence type="ECO:0000256" key="1">
    <source>
        <dbReference type="ARBA" id="ARBA00008857"/>
    </source>
</evidence>
<proteinExistence type="inferred from homology"/>
<reference evidence="8 9" key="2">
    <citation type="submission" date="2018-03" db="EMBL/GenBank/DDBJ databases">
        <title>The ancient ancestry and fast evolution of plastids.</title>
        <authorList>
            <person name="Moore K.R."/>
            <person name="Magnabosco C."/>
            <person name="Momper L."/>
            <person name="Gold D.A."/>
            <person name="Bosak T."/>
            <person name="Fournier G.P."/>
        </authorList>
    </citation>
    <scope>NUCLEOTIDE SEQUENCE [LARGE SCALE GENOMIC DNA]</scope>
    <source>
        <strain evidence="8 9">CCALA 015</strain>
    </source>
</reference>
<evidence type="ECO:0000259" key="6">
    <source>
        <dbReference type="PROSITE" id="PS51898"/>
    </source>
</evidence>
<evidence type="ECO:0000259" key="7">
    <source>
        <dbReference type="PROSITE" id="PS51900"/>
    </source>
</evidence>
<dbReference type="PROSITE" id="PS51900">
    <property type="entry name" value="CB"/>
    <property type="match status" value="1"/>
</dbReference>
<keyword evidence="2" id="KW-0229">DNA integration</keyword>
<dbReference type="Proteomes" id="UP000238218">
    <property type="component" value="Unassembled WGS sequence"/>
</dbReference>
<dbReference type="Pfam" id="PF13495">
    <property type="entry name" value="Phage_int_SAM_4"/>
    <property type="match status" value="1"/>
</dbReference>
<accession>A0ABX5F892</accession>
<sequence length="323" mass="37231">MTDACRSPGLIQRYREELQVRHYARRTVNTYEQWLRRFLRFHGRRHPRTMGSAEVNAFLSHLAVELQVSASTQNQALAALLFLYRELLERDLELEGVVRARTRRRLPVVLSEAEVRAVRQRLEGEPALVVGLLYGSGLRLMEALRLRVKDLDVERRELTVRDGKGGKDRLTVLPQSLVPQLQEHLMKVRQLHRGDLVAGWGRVVMPYALARKYPRADREWAWQWVFPQQNRWHDRDSGTQGRHHLDPSVVQKAVKRAVAEAGLTKAASCHTFRHSFATHLLERGQDIRTIQELLGHQDVSTTMIYTHVLNRGPLGVCSPADMM</sequence>
<dbReference type="NCBIfam" id="TIGR02249">
    <property type="entry name" value="integrase_gron"/>
    <property type="match status" value="1"/>
</dbReference>
<dbReference type="InterPro" id="IPR044068">
    <property type="entry name" value="CB"/>
</dbReference>
<feature type="domain" description="Core-binding (CB)" evidence="7">
    <location>
        <begin position="5"/>
        <end position="88"/>
    </location>
</feature>
<name>A0ABX5F892_9CHRO</name>
<evidence type="ECO:0000256" key="4">
    <source>
        <dbReference type="ARBA" id="ARBA00023172"/>
    </source>
</evidence>
<dbReference type="PANTHER" id="PTHR30349:SF64">
    <property type="entry name" value="PROPHAGE INTEGRASE INTD-RELATED"/>
    <property type="match status" value="1"/>
</dbReference>
<dbReference type="Gene3D" id="1.10.150.130">
    <property type="match status" value="1"/>
</dbReference>
<keyword evidence="3 5" id="KW-0238">DNA-binding</keyword>
<evidence type="ECO:0000313" key="8">
    <source>
        <dbReference type="EMBL" id="PSB36774.1"/>
    </source>
</evidence>
<evidence type="ECO:0000256" key="5">
    <source>
        <dbReference type="PROSITE-ProRule" id="PRU01248"/>
    </source>
</evidence>
<protein>
    <submittedName>
        <fullName evidence="8">Integron integrase</fullName>
    </submittedName>
</protein>
<dbReference type="EMBL" id="PVWP01000008">
    <property type="protein sequence ID" value="PSB36774.1"/>
    <property type="molecule type" value="Genomic_DNA"/>
</dbReference>
<dbReference type="SUPFAM" id="SSF56349">
    <property type="entry name" value="DNA breaking-rejoining enzymes"/>
    <property type="match status" value="1"/>
</dbReference>
<gene>
    <name evidence="8" type="ORF">C7B81_12650</name>
</gene>
<organism evidence="8 9">
    <name type="scientific">Aphanothece cf. minutissima CCALA 015</name>
    <dbReference type="NCBI Taxonomy" id="2107695"/>
    <lineage>
        <taxon>Bacteria</taxon>
        <taxon>Bacillati</taxon>
        <taxon>Cyanobacteriota</taxon>
        <taxon>Cyanophyceae</taxon>
        <taxon>Oscillatoriophycideae</taxon>
        <taxon>Chroococcales</taxon>
        <taxon>Aphanothecaceae</taxon>
        <taxon>Aphanothece</taxon>
    </lineage>
</organism>
<dbReference type="InterPro" id="IPR010998">
    <property type="entry name" value="Integrase_recombinase_N"/>
</dbReference>
<reference evidence="8 9" key="1">
    <citation type="submission" date="2018-02" db="EMBL/GenBank/DDBJ databases">
        <authorList>
            <person name="Moore K."/>
            <person name="Momper L."/>
        </authorList>
    </citation>
    <scope>NUCLEOTIDE SEQUENCE [LARGE SCALE GENOMIC DNA]</scope>
    <source>
        <strain evidence="8 9">CCALA 015</strain>
    </source>
</reference>
<feature type="domain" description="Tyr recombinase" evidence="6">
    <location>
        <begin position="105"/>
        <end position="321"/>
    </location>
</feature>
<dbReference type="Gene3D" id="1.10.443.10">
    <property type="entry name" value="Intergrase catalytic core"/>
    <property type="match status" value="1"/>
</dbReference>
<dbReference type="InterPro" id="IPR004107">
    <property type="entry name" value="Integrase_SAM-like_N"/>
</dbReference>
<dbReference type="PROSITE" id="PS51898">
    <property type="entry name" value="TYR_RECOMBINASE"/>
    <property type="match status" value="1"/>
</dbReference>
<evidence type="ECO:0000256" key="2">
    <source>
        <dbReference type="ARBA" id="ARBA00022908"/>
    </source>
</evidence>
<comment type="similarity">
    <text evidence="1">Belongs to the 'phage' integrase family.</text>
</comment>
<dbReference type="InterPro" id="IPR002104">
    <property type="entry name" value="Integrase_catalytic"/>
</dbReference>
<dbReference type="InterPro" id="IPR011946">
    <property type="entry name" value="Integrase_integron-type"/>
</dbReference>
<dbReference type="InterPro" id="IPR011010">
    <property type="entry name" value="DNA_brk_join_enz"/>
</dbReference>
<keyword evidence="4" id="KW-0233">DNA recombination</keyword>
<evidence type="ECO:0000256" key="3">
    <source>
        <dbReference type="ARBA" id="ARBA00023125"/>
    </source>
</evidence>
<dbReference type="InterPro" id="IPR050090">
    <property type="entry name" value="Tyrosine_recombinase_XerCD"/>
</dbReference>
<dbReference type="RefSeq" id="WP_106222247.1">
    <property type="nucleotide sequence ID" value="NZ_PVWP01000008.1"/>
</dbReference>
<dbReference type="InterPro" id="IPR013762">
    <property type="entry name" value="Integrase-like_cat_sf"/>
</dbReference>
<dbReference type="PANTHER" id="PTHR30349">
    <property type="entry name" value="PHAGE INTEGRASE-RELATED"/>
    <property type="match status" value="1"/>
</dbReference>